<dbReference type="GeneID" id="94429754"/>
<accession>A0A2C6KUN3</accession>
<evidence type="ECO:0000313" key="3">
    <source>
        <dbReference type="Proteomes" id="UP000221165"/>
    </source>
</evidence>
<feature type="non-terminal residue" evidence="2">
    <location>
        <position position="774"/>
    </location>
</feature>
<dbReference type="AlphaFoldDB" id="A0A2C6KUN3"/>
<dbReference type="OrthoDB" id="371733at2759"/>
<dbReference type="VEuPathDB" id="ToxoDB:CSUI_006383"/>
<feature type="region of interest" description="Disordered" evidence="1">
    <location>
        <begin position="256"/>
        <end position="294"/>
    </location>
</feature>
<organism evidence="2 3">
    <name type="scientific">Cystoisospora suis</name>
    <dbReference type="NCBI Taxonomy" id="483139"/>
    <lineage>
        <taxon>Eukaryota</taxon>
        <taxon>Sar</taxon>
        <taxon>Alveolata</taxon>
        <taxon>Apicomplexa</taxon>
        <taxon>Conoidasida</taxon>
        <taxon>Coccidia</taxon>
        <taxon>Eucoccidiorida</taxon>
        <taxon>Eimeriorina</taxon>
        <taxon>Sarcocystidae</taxon>
        <taxon>Cystoisospora</taxon>
    </lineage>
</organism>
<feature type="compositionally biased region" description="Basic and acidic residues" evidence="1">
    <location>
        <begin position="272"/>
        <end position="294"/>
    </location>
</feature>
<feature type="compositionally biased region" description="Acidic residues" evidence="1">
    <location>
        <begin position="153"/>
        <end position="177"/>
    </location>
</feature>
<dbReference type="RefSeq" id="XP_067921481.1">
    <property type="nucleotide sequence ID" value="XM_068066543.1"/>
</dbReference>
<feature type="region of interest" description="Disordered" evidence="1">
    <location>
        <begin position="47"/>
        <end position="198"/>
    </location>
</feature>
<feature type="compositionally biased region" description="Polar residues" evidence="1">
    <location>
        <begin position="58"/>
        <end position="67"/>
    </location>
</feature>
<dbReference type="EMBL" id="MIGC01003216">
    <property type="protein sequence ID" value="PHJ19786.1"/>
    <property type="molecule type" value="Genomic_DNA"/>
</dbReference>
<protein>
    <submittedName>
        <fullName evidence="2">Molybdopterin guanine dinucleotide synthesis protein b</fullName>
    </submittedName>
</protein>
<evidence type="ECO:0000313" key="2">
    <source>
        <dbReference type="EMBL" id="PHJ19786.1"/>
    </source>
</evidence>
<feature type="compositionally biased region" description="Basic and acidic residues" evidence="1">
    <location>
        <begin position="431"/>
        <end position="441"/>
    </location>
</feature>
<feature type="compositionally biased region" description="Low complexity" evidence="1">
    <location>
        <begin position="458"/>
        <end position="475"/>
    </location>
</feature>
<keyword evidence="3" id="KW-1185">Reference proteome</keyword>
<feature type="compositionally biased region" description="Basic and acidic residues" evidence="1">
    <location>
        <begin position="95"/>
        <end position="112"/>
    </location>
</feature>
<name>A0A2C6KUN3_9APIC</name>
<feature type="region of interest" description="Disordered" evidence="1">
    <location>
        <begin position="679"/>
        <end position="705"/>
    </location>
</feature>
<feature type="compositionally biased region" description="Polar residues" evidence="1">
    <location>
        <begin position="444"/>
        <end position="457"/>
    </location>
</feature>
<feature type="region of interest" description="Disordered" evidence="1">
    <location>
        <begin position="370"/>
        <end position="525"/>
    </location>
</feature>
<sequence>MRQGGPGTLSLFCDVCGPRCLRLRCRELQHVELHHGFLLPDDHQHERALRKNEVHPASQDTKTSLSQEAKRPRQPGDSLRGTREEDYSEGDGDKEEQSDVIHRRVGEVREESSSESSDGGIEAFDADLGYSGEVSSVRTDAPILPSVSGGDVREEEEEEEPKEAPEEEQKEEEESSGDGESSVGTRDDGDTNNNREGLRLEKKSTFLWQEEERGLRGARLVRTWDASVEKALSLSSLCRNNCLLDFQTKHTWIRRREHHDGGPGGHHLLRGGVERDEGSQGEEIQARGDSEEETKWEIEQQRRKMTEHLLVLTESLRGDLWGTAIPSPYYDVVSCQEYGHVRKTSNLASDQKSLPRQEEDTQLNDHIHSSFQQQGKGPNDSMVSSSDEEVLSEENDKKPPLCLAVQKELNSDEASCQDPLSLPDGGSGPSDLKENRSDHGSRRPSLSSPLQHNDTAHLSSSRSPLLSSSSSSISLPQCEGTEPSGISKPFIAEPDKQRRVSPIPSDQPHKPLSSDAPASLLSKDEKEAVVSPSCSRIECDDLRSNPSSKRFFQKEESSLPDSCVMDQTGKGKKRGKREKATLVSRDGFEVYVLPMAAGEWIRIDSSIWFKVLRGAVEVRGHIFPPSSSYRLISSPPWSPTIRLMALKRFCNASEQRNDYVSQSSSLESLPGCFGEAESSAHLPEVSPGDRGHSHGGLASRTESRVQGSLQVEMKNGCMQRPWKEKLHFEGEKQFDNCTTKGPANECICIPETQFVEFTGGDPETTEAAFLASLQ</sequence>
<feature type="compositionally biased region" description="Low complexity" evidence="1">
    <location>
        <begin position="510"/>
        <end position="521"/>
    </location>
</feature>
<reference evidence="2 3" key="1">
    <citation type="journal article" date="2017" name="Int. J. Parasitol.">
        <title>The genome of the protozoan parasite Cystoisospora suis and a reverse vaccinology approach to identify vaccine candidates.</title>
        <authorList>
            <person name="Palmieri N."/>
            <person name="Shrestha A."/>
            <person name="Ruttkowski B."/>
            <person name="Beck T."/>
            <person name="Vogl C."/>
            <person name="Tomley F."/>
            <person name="Blake D.P."/>
            <person name="Joachim A."/>
        </authorList>
    </citation>
    <scope>NUCLEOTIDE SEQUENCE [LARGE SCALE GENOMIC DNA]</scope>
    <source>
        <strain evidence="2 3">Wien I</strain>
    </source>
</reference>
<proteinExistence type="predicted"/>
<dbReference type="Proteomes" id="UP000221165">
    <property type="component" value="Unassembled WGS sequence"/>
</dbReference>
<comment type="caution">
    <text evidence="2">The sequence shown here is derived from an EMBL/GenBank/DDBJ whole genome shotgun (WGS) entry which is preliminary data.</text>
</comment>
<evidence type="ECO:0000256" key="1">
    <source>
        <dbReference type="SAM" id="MobiDB-lite"/>
    </source>
</evidence>
<gene>
    <name evidence="2" type="ORF">CSUI_006383</name>
</gene>